<keyword evidence="3" id="KW-1185">Reference proteome</keyword>
<protein>
    <submittedName>
        <fullName evidence="2">Uncharacterized protein</fullName>
    </submittedName>
</protein>
<proteinExistence type="predicted"/>
<organism evidence="2 3">
    <name type="scientific">Porphyra umbilicalis</name>
    <name type="common">Purple laver</name>
    <name type="synonym">Red alga</name>
    <dbReference type="NCBI Taxonomy" id="2786"/>
    <lineage>
        <taxon>Eukaryota</taxon>
        <taxon>Rhodophyta</taxon>
        <taxon>Bangiophyceae</taxon>
        <taxon>Bangiales</taxon>
        <taxon>Bangiaceae</taxon>
        <taxon>Porphyra</taxon>
    </lineage>
</organism>
<reference evidence="2 3" key="1">
    <citation type="submission" date="2017-03" db="EMBL/GenBank/DDBJ databases">
        <title>WGS assembly of Porphyra umbilicalis.</title>
        <authorList>
            <person name="Brawley S.H."/>
            <person name="Blouin N.A."/>
            <person name="Ficko-Blean E."/>
            <person name="Wheeler G.L."/>
            <person name="Lohr M."/>
            <person name="Goodson H.V."/>
            <person name="Jenkins J.W."/>
            <person name="Blaby-Haas C.E."/>
            <person name="Helliwell K.E."/>
            <person name="Chan C."/>
            <person name="Marriage T."/>
            <person name="Bhattacharya D."/>
            <person name="Klein A.S."/>
            <person name="Badis Y."/>
            <person name="Brodie J."/>
            <person name="Cao Y."/>
            <person name="Collen J."/>
            <person name="Dittami S.M."/>
            <person name="Gachon C.M."/>
            <person name="Green B.R."/>
            <person name="Karpowicz S."/>
            <person name="Kim J.W."/>
            <person name="Kudahl U."/>
            <person name="Lin S."/>
            <person name="Michel G."/>
            <person name="Mittag M."/>
            <person name="Olson B.J."/>
            <person name="Pangilinan J."/>
            <person name="Peng Y."/>
            <person name="Qiu H."/>
            <person name="Shu S."/>
            <person name="Singer J.T."/>
            <person name="Smith A.G."/>
            <person name="Sprecher B.N."/>
            <person name="Wagner V."/>
            <person name="Wang W."/>
            <person name="Wang Z.-Y."/>
            <person name="Yan J."/>
            <person name="Yarish C."/>
            <person name="Zoeuner-Riek S."/>
            <person name="Zhuang Y."/>
            <person name="Zou Y."/>
            <person name="Lindquist E.A."/>
            <person name="Grimwood J."/>
            <person name="Barry K."/>
            <person name="Rokhsar D.S."/>
            <person name="Schmutz J."/>
            <person name="Stiller J.W."/>
            <person name="Grossman A.R."/>
            <person name="Prochnik S.E."/>
        </authorList>
    </citation>
    <scope>NUCLEOTIDE SEQUENCE [LARGE SCALE GENOMIC DNA]</scope>
    <source>
        <strain evidence="2">4086291</strain>
    </source>
</reference>
<evidence type="ECO:0000256" key="1">
    <source>
        <dbReference type="SAM" id="MobiDB-lite"/>
    </source>
</evidence>
<dbReference type="AlphaFoldDB" id="A0A1X6PFC8"/>
<dbReference type="Proteomes" id="UP000218209">
    <property type="component" value="Unassembled WGS sequence"/>
</dbReference>
<name>A0A1X6PFC8_PORUM</name>
<gene>
    <name evidence="2" type="ORF">BU14_0075s0038</name>
</gene>
<dbReference type="EMBL" id="KV918789">
    <property type="protein sequence ID" value="OSX79548.1"/>
    <property type="molecule type" value="Genomic_DNA"/>
</dbReference>
<sequence length="139" mass="14432">MYGLSERLNHDVKEALVKLLVKPAALEGLLGHLTLLAPPRAEDADAAASARRYPYVISMLLSSGPIQLRRALYLSPRHLDQLFGCLAPSANPAKAVGGGAFAMSGGGAAAGHSPPPPPGGCGKRRRSAASRPTRLSCAR</sequence>
<accession>A0A1X6PFC8</accession>
<feature type="region of interest" description="Disordered" evidence="1">
    <location>
        <begin position="105"/>
        <end position="139"/>
    </location>
</feature>
<evidence type="ECO:0000313" key="2">
    <source>
        <dbReference type="EMBL" id="OSX79548.1"/>
    </source>
</evidence>
<evidence type="ECO:0000313" key="3">
    <source>
        <dbReference type="Proteomes" id="UP000218209"/>
    </source>
</evidence>